<dbReference type="Pfam" id="PF00392">
    <property type="entry name" value="GntR"/>
    <property type="match status" value="1"/>
</dbReference>
<evidence type="ECO:0000313" key="5">
    <source>
        <dbReference type="EMBL" id="WAP67797.1"/>
    </source>
</evidence>
<dbReference type="PANTHER" id="PTHR43537:SF5">
    <property type="entry name" value="UXU OPERON TRANSCRIPTIONAL REGULATOR"/>
    <property type="match status" value="1"/>
</dbReference>
<evidence type="ECO:0000259" key="4">
    <source>
        <dbReference type="PROSITE" id="PS50949"/>
    </source>
</evidence>
<sequence length="249" mass="26956">MSEARIGVGGGRARPLGKRKVNLTAKVSEGLRNAIASGAVAIGEKLPSEASLTAEYKVSRTVVREAIALLRADGLVESRQGSGLYVVSHGAIAAPIFPAVDQSRISSMIEFLELRAAVEIEAAGLASQRRSPAQEEAIFEGCEAIEATIEAGGATAEADFSLHLKIADATNNVRFREFLEMVGTKLIPRRALQDGQVENTPSHYLEQIQKEHRTIAEAISRRDETKARDAMRGHLQGSRDRYRQLLRGA</sequence>
<dbReference type="PRINTS" id="PR00035">
    <property type="entry name" value="HTHGNTR"/>
</dbReference>
<dbReference type="Pfam" id="PF07729">
    <property type="entry name" value="FCD"/>
    <property type="match status" value="1"/>
</dbReference>
<dbReference type="SUPFAM" id="SSF46785">
    <property type="entry name" value="Winged helix' DNA-binding domain"/>
    <property type="match status" value="1"/>
</dbReference>
<keyword evidence="2" id="KW-0238">DNA-binding</keyword>
<dbReference type="InterPro" id="IPR036390">
    <property type="entry name" value="WH_DNA-bd_sf"/>
</dbReference>
<dbReference type="InterPro" id="IPR011711">
    <property type="entry name" value="GntR_C"/>
</dbReference>
<evidence type="ECO:0000256" key="3">
    <source>
        <dbReference type="ARBA" id="ARBA00023163"/>
    </source>
</evidence>
<dbReference type="InterPro" id="IPR000524">
    <property type="entry name" value="Tscrpt_reg_HTH_GntR"/>
</dbReference>
<keyword evidence="3" id="KW-0804">Transcription</keyword>
<dbReference type="Proteomes" id="UP001164020">
    <property type="component" value="Chromosome"/>
</dbReference>
<keyword evidence="1" id="KW-0805">Transcription regulation</keyword>
<reference evidence="5" key="1">
    <citation type="submission" date="2022-12" db="EMBL/GenBank/DDBJ databases">
        <title>Jiella pelagia sp. nov., isolated from phosphonate enriched culture of Northwest Pacific surface seawater.</title>
        <authorList>
            <person name="Shin D.Y."/>
            <person name="Hwang C.Y."/>
        </authorList>
    </citation>
    <scope>NUCLEOTIDE SEQUENCE</scope>
    <source>
        <strain evidence="5">HL-NP1</strain>
    </source>
</reference>
<protein>
    <submittedName>
        <fullName evidence="5">FadR/GntR family transcriptional regulator</fullName>
    </submittedName>
</protein>
<dbReference type="CDD" id="cd07377">
    <property type="entry name" value="WHTH_GntR"/>
    <property type="match status" value="1"/>
</dbReference>
<dbReference type="RefSeq" id="WP_268880269.1">
    <property type="nucleotide sequence ID" value="NZ_CP114029.1"/>
</dbReference>
<dbReference type="SUPFAM" id="SSF48008">
    <property type="entry name" value="GntR ligand-binding domain-like"/>
    <property type="match status" value="1"/>
</dbReference>
<dbReference type="InterPro" id="IPR036388">
    <property type="entry name" value="WH-like_DNA-bd_sf"/>
</dbReference>
<evidence type="ECO:0000256" key="1">
    <source>
        <dbReference type="ARBA" id="ARBA00023015"/>
    </source>
</evidence>
<dbReference type="PANTHER" id="PTHR43537">
    <property type="entry name" value="TRANSCRIPTIONAL REGULATOR, GNTR FAMILY"/>
    <property type="match status" value="1"/>
</dbReference>
<dbReference type="SMART" id="SM00895">
    <property type="entry name" value="FCD"/>
    <property type="match status" value="1"/>
</dbReference>
<evidence type="ECO:0000313" key="6">
    <source>
        <dbReference type="Proteomes" id="UP001164020"/>
    </source>
</evidence>
<evidence type="ECO:0000256" key="2">
    <source>
        <dbReference type="ARBA" id="ARBA00023125"/>
    </source>
</evidence>
<dbReference type="EMBL" id="CP114029">
    <property type="protein sequence ID" value="WAP67797.1"/>
    <property type="molecule type" value="Genomic_DNA"/>
</dbReference>
<name>A0ABY7BWL3_9HYPH</name>
<accession>A0ABY7BWL3</accession>
<dbReference type="InterPro" id="IPR008920">
    <property type="entry name" value="TF_FadR/GntR_C"/>
</dbReference>
<proteinExistence type="predicted"/>
<dbReference type="Gene3D" id="1.10.10.10">
    <property type="entry name" value="Winged helix-like DNA-binding domain superfamily/Winged helix DNA-binding domain"/>
    <property type="match status" value="1"/>
</dbReference>
<dbReference type="SMART" id="SM00345">
    <property type="entry name" value="HTH_GNTR"/>
    <property type="match status" value="1"/>
</dbReference>
<dbReference type="Gene3D" id="1.20.120.530">
    <property type="entry name" value="GntR ligand-binding domain-like"/>
    <property type="match status" value="1"/>
</dbReference>
<keyword evidence="6" id="KW-1185">Reference proteome</keyword>
<gene>
    <name evidence="5" type="ORF">OH818_20365</name>
</gene>
<organism evidence="5 6">
    <name type="scientific">Jiella pelagia</name>
    <dbReference type="NCBI Taxonomy" id="2986949"/>
    <lineage>
        <taxon>Bacteria</taxon>
        <taxon>Pseudomonadati</taxon>
        <taxon>Pseudomonadota</taxon>
        <taxon>Alphaproteobacteria</taxon>
        <taxon>Hyphomicrobiales</taxon>
        <taxon>Aurantimonadaceae</taxon>
        <taxon>Jiella</taxon>
    </lineage>
</organism>
<dbReference type="PROSITE" id="PS50949">
    <property type="entry name" value="HTH_GNTR"/>
    <property type="match status" value="1"/>
</dbReference>
<feature type="domain" description="HTH gntR-type" evidence="4">
    <location>
        <begin position="21"/>
        <end position="89"/>
    </location>
</feature>